<organism evidence="3 4">
    <name type="scientific">Pontibacter locisalis</name>
    <dbReference type="NCBI Taxonomy" id="1719035"/>
    <lineage>
        <taxon>Bacteria</taxon>
        <taxon>Pseudomonadati</taxon>
        <taxon>Bacteroidota</taxon>
        <taxon>Cytophagia</taxon>
        <taxon>Cytophagales</taxon>
        <taxon>Hymenobacteraceae</taxon>
        <taxon>Pontibacter</taxon>
    </lineage>
</organism>
<dbReference type="EMBL" id="JBHULU010000020">
    <property type="protein sequence ID" value="MFD2514857.1"/>
    <property type="molecule type" value="Genomic_DNA"/>
</dbReference>
<keyword evidence="3" id="KW-0378">Hydrolase</keyword>
<protein>
    <submittedName>
        <fullName evidence="3">CPBP family intramembrane glutamic endopeptidase</fullName>
        <ecNumber evidence="3">3.4.-.-</ecNumber>
    </submittedName>
</protein>
<feature type="transmembrane region" description="Helical" evidence="1">
    <location>
        <begin position="40"/>
        <end position="59"/>
    </location>
</feature>
<dbReference type="Proteomes" id="UP001597544">
    <property type="component" value="Unassembled WGS sequence"/>
</dbReference>
<comment type="caution">
    <text evidence="3">The sequence shown here is derived from an EMBL/GenBank/DDBJ whole genome shotgun (WGS) entry which is preliminary data.</text>
</comment>
<dbReference type="InterPro" id="IPR003675">
    <property type="entry name" value="Rce1/LyrA-like_dom"/>
</dbReference>
<keyword evidence="4" id="KW-1185">Reference proteome</keyword>
<keyword evidence="1" id="KW-0812">Transmembrane</keyword>
<reference evidence="4" key="1">
    <citation type="journal article" date="2019" name="Int. J. Syst. Evol. Microbiol.">
        <title>The Global Catalogue of Microorganisms (GCM) 10K type strain sequencing project: providing services to taxonomists for standard genome sequencing and annotation.</title>
        <authorList>
            <consortium name="The Broad Institute Genomics Platform"/>
            <consortium name="The Broad Institute Genome Sequencing Center for Infectious Disease"/>
            <person name="Wu L."/>
            <person name="Ma J."/>
        </authorList>
    </citation>
    <scope>NUCLEOTIDE SEQUENCE [LARGE SCALE GENOMIC DNA]</scope>
    <source>
        <strain evidence="4">KCTC 42498</strain>
    </source>
</reference>
<feature type="transmembrane region" description="Helical" evidence="1">
    <location>
        <begin position="194"/>
        <end position="214"/>
    </location>
</feature>
<evidence type="ECO:0000256" key="1">
    <source>
        <dbReference type="SAM" id="Phobius"/>
    </source>
</evidence>
<gene>
    <name evidence="3" type="ORF">ACFSRY_13355</name>
</gene>
<evidence type="ECO:0000313" key="4">
    <source>
        <dbReference type="Proteomes" id="UP001597544"/>
    </source>
</evidence>
<keyword evidence="1" id="KW-1133">Transmembrane helix</keyword>
<dbReference type="RefSeq" id="WP_377508388.1">
    <property type="nucleotide sequence ID" value="NZ_JBHULU010000020.1"/>
</dbReference>
<evidence type="ECO:0000259" key="2">
    <source>
        <dbReference type="Pfam" id="PF02517"/>
    </source>
</evidence>
<feature type="transmembrane region" description="Helical" evidence="1">
    <location>
        <begin position="80"/>
        <end position="102"/>
    </location>
</feature>
<feature type="domain" description="CAAX prenyl protease 2/Lysostaphin resistance protein A-like" evidence="2">
    <location>
        <begin position="109"/>
        <end position="207"/>
    </location>
</feature>
<dbReference type="EC" id="3.4.-.-" evidence="3"/>
<evidence type="ECO:0000313" key="3">
    <source>
        <dbReference type="EMBL" id="MFD2514857.1"/>
    </source>
</evidence>
<dbReference type="Pfam" id="PF02517">
    <property type="entry name" value="Rce1-like"/>
    <property type="match status" value="1"/>
</dbReference>
<name>A0ABW5IPE8_9BACT</name>
<sequence length="219" mass="24815">MTSTATSIDQAARKHLFPSLLILPVTFAAFYFLPQLLDKTAGYLTAFAIYWVFCLLHGLRLKSGAMAKLYTWPEMGKQNLLLVLLCFMPVMGAFSAAFLVAYPYLDLSIYFILAAAALVNGFIEEFYWRGAFISRYKQNFFFAFLVPTALFGFWHISVYAAYGIAYQGGFWPLVGGAFFMGIIWGYTAFKQQRVLVPTIAHILANFFAFSNLIAENWLR</sequence>
<accession>A0ABW5IPE8</accession>
<feature type="transmembrane region" description="Helical" evidence="1">
    <location>
        <begin position="168"/>
        <end position="187"/>
    </location>
</feature>
<feature type="transmembrane region" description="Helical" evidence="1">
    <location>
        <begin position="108"/>
        <end position="128"/>
    </location>
</feature>
<dbReference type="GO" id="GO:0016787">
    <property type="term" value="F:hydrolase activity"/>
    <property type="evidence" value="ECO:0007669"/>
    <property type="project" value="UniProtKB-KW"/>
</dbReference>
<feature type="transmembrane region" description="Helical" evidence="1">
    <location>
        <begin position="140"/>
        <end position="162"/>
    </location>
</feature>
<feature type="transmembrane region" description="Helical" evidence="1">
    <location>
        <begin position="16"/>
        <end position="34"/>
    </location>
</feature>
<keyword evidence="1" id="KW-0472">Membrane</keyword>
<proteinExistence type="predicted"/>